<protein>
    <recommendedName>
        <fullName evidence="4">O-antigen ligase family protein</fullName>
    </recommendedName>
</protein>
<feature type="transmembrane region" description="Helical" evidence="1">
    <location>
        <begin position="232"/>
        <end position="253"/>
    </location>
</feature>
<sequence length="400" mass="42922">MNALAAFQPAPMCQRLSARPVLMFPVLGAVYGLVLLYCAAWPVTRGWGGGALAVVLALCLPFVNRALLRQLWPFVAMAALYLVYAVLSTLGLFETGWTRLFDPGAIPQQVVSYPALLVLVCLFNRVSYSSGLMAGDNAVLTALGLKLVMAAVSAWSGEAGFLAALFNVENLTNQHAMPLLLFFYWSMVARPSVGWTVLGGVYVIACAGTTSAALLGVFAILFGVLACRGRTATLIVALLAIFSVLAPLFPLQLLSLDANSGVRAFFWRDGLELAAQSHFIGIGLGTELVRNYYPSLPFDWRLVDDGSGHLIFIGLHSSFYQALVRVGMAGLLLLGLGCWRLCALARQNARPALAWMALCTLLTSLTVNPSLDSANFMFANALMIAWLLGPVRANAKAQRA</sequence>
<proteinExistence type="predicted"/>
<keyword evidence="1" id="KW-0812">Transmembrane</keyword>
<evidence type="ECO:0000256" key="1">
    <source>
        <dbReference type="SAM" id="Phobius"/>
    </source>
</evidence>
<dbReference type="EMBL" id="UZWD01000023">
    <property type="protein sequence ID" value="VDS04587.1"/>
    <property type="molecule type" value="Genomic_DNA"/>
</dbReference>
<keyword evidence="1" id="KW-1133">Transmembrane helix</keyword>
<name>A0A447IB12_9HYPH</name>
<gene>
    <name evidence="2" type="ORF">DEVEQU_01726</name>
</gene>
<accession>A0A447IB12</accession>
<evidence type="ECO:0008006" key="4">
    <source>
        <dbReference type="Google" id="ProtNLM"/>
    </source>
</evidence>
<reference evidence="2 3" key="1">
    <citation type="submission" date="2018-12" db="EMBL/GenBank/DDBJ databases">
        <authorList>
            <person name="Criscuolo A."/>
        </authorList>
    </citation>
    <scope>NUCLEOTIDE SEQUENCE [LARGE SCALE GENOMIC DNA]</scope>
    <source>
        <strain evidence="2">ACIP1116281</strain>
    </source>
</reference>
<feature type="transmembrane region" description="Helical" evidence="1">
    <location>
        <begin position="21"/>
        <end position="40"/>
    </location>
</feature>
<dbReference type="AlphaFoldDB" id="A0A447IB12"/>
<evidence type="ECO:0000313" key="3">
    <source>
        <dbReference type="Proteomes" id="UP000268844"/>
    </source>
</evidence>
<dbReference type="Proteomes" id="UP000268844">
    <property type="component" value="Unassembled WGS sequence"/>
</dbReference>
<feature type="transmembrane region" description="Helical" evidence="1">
    <location>
        <begin position="71"/>
        <end position="93"/>
    </location>
</feature>
<keyword evidence="3" id="KW-1185">Reference proteome</keyword>
<feature type="transmembrane region" description="Helical" evidence="1">
    <location>
        <begin position="46"/>
        <end position="64"/>
    </location>
</feature>
<organism evidence="2 3">
    <name type="scientific">Devosia equisanguinis</name>
    <dbReference type="NCBI Taxonomy" id="2490941"/>
    <lineage>
        <taxon>Bacteria</taxon>
        <taxon>Pseudomonadati</taxon>
        <taxon>Pseudomonadota</taxon>
        <taxon>Alphaproteobacteria</taxon>
        <taxon>Hyphomicrobiales</taxon>
        <taxon>Devosiaceae</taxon>
        <taxon>Devosia</taxon>
    </lineage>
</organism>
<feature type="transmembrane region" description="Helical" evidence="1">
    <location>
        <begin position="322"/>
        <end position="341"/>
    </location>
</feature>
<feature type="transmembrane region" description="Helical" evidence="1">
    <location>
        <begin position="353"/>
        <end position="371"/>
    </location>
</feature>
<feature type="transmembrane region" description="Helical" evidence="1">
    <location>
        <begin position="377"/>
        <end position="395"/>
    </location>
</feature>
<evidence type="ECO:0000313" key="2">
    <source>
        <dbReference type="EMBL" id="VDS04587.1"/>
    </source>
</evidence>
<feature type="transmembrane region" description="Helical" evidence="1">
    <location>
        <begin position="201"/>
        <end position="225"/>
    </location>
</feature>
<keyword evidence="1" id="KW-0472">Membrane</keyword>